<organism evidence="2 3">
    <name type="scientific">Rotaria sordida</name>
    <dbReference type="NCBI Taxonomy" id="392033"/>
    <lineage>
        <taxon>Eukaryota</taxon>
        <taxon>Metazoa</taxon>
        <taxon>Spiralia</taxon>
        <taxon>Gnathifera</taxon>
        <taxon>Rotifera</taxon>
        <taxon>Eurotatoria</taxon>
        <taxon>Bdelloidea</taxon>
        <taxon>Philodinida</taxon>
        <taxon>Philodinidae</taxon>
        <taxon>Rotaria</taxon>
    </lineage>
</organism>
<evidence type="ECO:0000256" key="1">
    <source>
        <dbReference type="SAM" id="MobiDB-lite"/>
    </source>
</evidence>
<comment type="caution">
    <text evidence="2">The sequence shown here is derived from an EMBL/GenBank/DDBJ whole genome shotgun (WGS) entry which is preliminary data.</text>
</comment>
<proteinExistence type="predicted"/>
<gene>
    <name evidence="2" type="ORF">RFH988_LOCUS37671</name>
</gene>
<dbReference type="AlphaFoldDB" id="A0A815R9Y4"/>
<name>A0A815R9Y4_9BILA</name>
<evidence type="ECO:0000313" key="3">
    <source>
        <dbReference type="Proteomes" id="UP000663882"/>
    </source>
</evidence>
<feature type="region of interest" description="Disordered" evidence="1">
    <location>
        <begin position="1"/>
        <end position="26"/>
    </location>
</feature>
<sequence length="26" mass="3312">MQHRECDGQMTERRLPRRRDNDYGQY</sequence>
<reference evidence="2" key="1">
    <citation type="submission" date="2021-02" db="EMBL/GenBank/DDBJ databases">
        <authorList>
            <person name="Nowell W R."/>
        </authorList>
    </citation>
    <scope>NUCLEOTIDE SEQUENCE</scope>
</reference>
<protein>
    <submittedName>
        <fullName evidence="2">Uncharacterized protein</fullName>
    </submittedName>
</protein>
<accession>A0A815R9Y4</accession>
<feature type="non-terminal residue" evidence="2">
    <location>
        <position position="1"/>
    </location>
</feature>
<dbReference type="Proteomes" id="UP000663882">
    <property type="component" value="Unassembled WGS sequence"/>
</dbReference>
<evidence type="ECO:0000313" key="2">
    <source>
        <dbReference type="EMBL" id="CAF1473958.1"/>
    </source>
</evidence>
<dbReference type="EMBL" id="CAJNOO010007795">
    <property type="protein sequence ID" value="CAF1473958.1"/>
    <property type="molecule type" value="Genomic_DNA"/>
</dbReference>